<dbReference type="InterPro" id="IPR025110">
    <property type="entry name" value="AMP-bd_C"/>
</dbReference>
<dbReference type="PANTHER" id="PTHR43767:SF1">
    <property type="entry name" value="NONRIBOSOMAL PEPTIDE SYNTHASE PES1 (EUROFUNG)-RELATED"/>
    <property type="match status" value="1"/>
</dbReference>
<dbReference type="PROSITE" id="PS00455">
    <property type="entry name" value="AMP_BINDING"/>
    <property type="match status" value="1"/>
</dbReference>
<evidence type="ECO:0000313" key="4">
    <source>
        <dbReference type="Proteomes" id="UP000397656"/>
    </source>
</evidence>
<dbReference type="Gene3D" id="3.30.300.30">
    <property type="match status" value="1"/>
</dbReference>
<dbReference type="InterPro" id="IPR020845">
    <property type="entry name" value="AMP-binding_CS"/>
</dbReference>
<gene>
    <name evidence="3" type="ORF">F7R26_032340</name>
</gene>
<dbReference type="SUPFAM" id="SSF56801">
    <property type="entry name" value="Acetyl-CoA synthetase-like"/>
    <property type="match status" value="1"/>
</dbReference>
<feature type="domain" description="AMP-dependent synthetase/ligase" evidence="1">
    <location>
        <begin position="43"/>
        <end position="443"/>
    </location>
</feature>
<dbReference type="InterPro" id="IPR000873">
    <property type="entry name" value="AMP-dep_synth/lig_dom"/>
</dbReference>
<dbReference type="Gene3D" id="3.40.50.12780">
    <property type="entry name" value="N-terminal domain of ligase-like"/>
    <property type="match status" value="1"/>
</dbReference>
<protein>
    <submittedName>
        <fullName evidence="3">Acyl-CoA synthetase</fullName>
    </submittedName>
</protein>
<feature type="domain" description="AMP-binding enzyme C-terminal" evidence="2">
    <location>
        <begin position="494"/>
        <end position="569"/>
    </location>
</feature>
<accession>A0A643FT64</accession>
<reference evidence="3 4" key="1">
    <citation type="submission" date="2020-10" db="EMBL/GenBank/DDBJ databases">
        <title>Complete genome sequence of Cupriavidus basilensis CCUG 49340T.</title>
        <authorList>
            <person name="Salva-Serra F."/>
            <person name="Donoso R.A."/>
            <person name="Cho K.H."/>
            <person name="Yoo J.A."/>
            <person name="Lee K."/>
            <person name="Yoon S.-H."/>
            <person name="Perez-Pantoja D."/>
            <person name="Moore E.R.B."/>
        </authorList>
    </citation>
    <scope>NUCLEOTIDE SEQUENCE [LARGE SCALE GENOMIC DNA]</scope>
    <source>
        <strain evidence="4">CCUG 49340</strain>
    </source>
</reference>
<proteinExistence type="predicted"/>
<sequence>MSSLAINAMPDVVRRLEDVEQIERTPWQDVIHATNTYTVLRTACEHWSQRVALRLLLDGSAGAPTRDVRYAELLEGIHRTANTLHRLGVTPGVPVAILLPNLIEGHLALWGAEAAGIASPINPMLESSYVARICEETGAKVVIALGPTTEGGIWEKAVDVADRLPRVETILQVDPTAAMGRRTGSGGHIPRGKMPSRPGVQVLDFHDVLAESDSTQLISGRQFTPAEPCAYFHTGGTTGYPKVAVHSHLNEAVMAWVLQRIDDRRNVILAGLPLFHVNGAMVTGLGALHSGSEIVMLTAGGYRTPGLLDAFWEIANRFGATTFSAVPTILAALLSRPLPAGGIPTLRHVLCGAAPLPSQVAHEFEKLTGVRIHEGYGLTEGSCVSTVNPPQAMPKAGTVGIRIPYQELKLFKLCADGRPAELAEAGATGVIGIRGPNVFPGYLREADNRGIWIEGGWFNTGDLGRLDADGSLTLCGRAKDLIIRGGHNIDPSMIEDTIAAHPEVAMVAAVGQPDTHAGELPVAFAVLRPGAQACSETLMAYARERMPERAAVPVRIEIMPALPLTAVGKVSKPDLRLLTIEHVIQAALAEHGMSDTRVKARLCPERGAVADIFGPVASREAAMALVARYPVIPAWQEQ</sequence>
<dbReference type="EMBL" id="CP062804">
    <property type="protein sequence ID" value="QOT79417.1"/>
    <property type="molecule type" value="Genomic_DNA"/>
</dbReference>
<dbReference type="InterPro" id="IPR045851">
    <property type="entry name" value="AMP-bd_C_sf"/>
</dbReference>
<dbReference type="PANTHER" id="PTHR43767">
    <property type="entry name" value="LONG-CHAIN-FATTY-ACID--COA LIGASE"/>
    <property type="match status" value="1"/>
</dbReference>
<evidence type="ECO:0000259" key="1">
    <source>
        <dbReference type="Pfam" id="PF00501"/>
    </source>
</evidence>
<dbReference type="GeneID" id="98405656"/>
<dbReference type="RefSeq" id="WP_150986678.1">
    <property type="nucleotide sequence ID" value="NZ_CP062804.1"/>
</dbReference>
<dbReference type="InterPro" id="IPR050237">
    <property type="entry name" value="ATP-dep_AMP-bd_enzyme"/>
</dbReference>
<dbReference type="AlphaFoldDB" id="A0A643FT64"/>
<dbReference type="Proteomes" id="UP000397656">
    <property type="component" value="Chromosome 2"/>
</dbReference>
<dbReference type="Pfam" id="PF13193">
    <property type="entry name" value="AMP-binding_C"/>
    <property type="match status" value="1"/>
</dbReference>
<evidence type="ECO:0000313" key="3">
    <source>
        <dbReference type="EMBL" id="QOT79417.1"/>
    </source>
</evidence>
<evidence type="ECO:0000259" key="2">
    <source>
        <dbReference type="Pfam" id="PF13193"/>
    </source>
</evidence>
<dbReference type="InterPro" id="IPR042099">
    <property type="entry name" value="ANL_N_sf"/>
</dbReference>
<dbReference type="NCBIfam" id="NF005714">
    <property type="entry name" value="PRK07529.1"/>
    <property type="match status" value="1"/>
</dbReference>
<name>A0A643FT64_9BURK</name>
<organism evidence="3 4">
    <name type="scientific">Cupriavidus basilensis</name>
    <dbReference type="NCBI Taxonomy" id="68895"/>
    <lineage>
        <taxon>Bacteria</taxon>
        <taxon>Pseudomonadati</taxon>
        <taxon>Pseudomonadota</taxon>
        <taxon>Betaproteobacteria</taxon>
        <taxon>Burkholderiales</taxon>
        <taxon>Burkholderiaceae</taxon>
        <taxon>Cupriavidus</taxon>
    </lineage>
</organism>
<dbReference type="Pfam" id="PF00501">
    <property type="entry name" value="AMP-binding"/>
    <property type="match status" value="1"/>
</dbReference>
<dbReference type="GO" id="GO:0016878">
    <property type="term" value="F:acid-thiol ligase activity"/>
    <property type="evidence" value="ECO:0007669"/>
    <property type="project" value="UniProtKB-ARBA"/>
</dbReference>